<dbReference type="EMBL" id="JAOPGA020001632">
    <property type="protein sequence ID" value="KAL0490029.1"/>
    <property type="molecule type" value="Genomic_DNA"/>
</dbReference>
<accession>A0AAW2ZKV1</accession>
<dbReference type="SUPFAM" id="SSF52047">
    <property type="entry name" value="RNI-like"/>
    <property type="match status" value="1"/>
</dbReference>
<evidence type="ECO:0008006" key="6">
    <source>
        <dbReference type="Google" id="ProtNLM"/>
    </source>
</evidence>
<feature type="compositionally biased region" description="Low complexity" evidence="3">
    <location>
        <begin position="234"/>
        <end position="245"/>
    </location>
</feature>
<comment type="caution">
    <text evidence="4">The sequence shown here is derived from an EMBL/GenBank/DDBJ whole genome shotgun (WGS) entry which is preliminary data.</text>
</comment>
<feature type="compositionally biased region" description="Polar residues" evidence="3">
    <location>
        <begin position="300"/>
        <end position="316"/>
    </location>
</feature>
<dbReference type="Pfam" id="PF13516">
    <property type="entry name" value="LRR_6"/>
    <property type="match status" value="2"/>
</dbReference>
<keyword evidence="5" id="KW-1185">Reference proteome</keyword>
<dbReference type="PANTHER" id="PTHR15454">
    <property type="entry name" value="NISCHARIN RELATED"/>
    <property type="match status" value="1"/>
</dbReference>
<keyword evidence="1" id="KW-0433">Leucine-rich repeat</keyword>
<dbReference type="GO" id="GO:0005737">
    <property type="term" value="C:cytoplasm"/>
    <property type="evidence" value="ECO:0007669"/>
    <property type="project" value="TreeGrafter"/>
</dbReference>
<dbReference type="InterPro" id="IPR032675">
    <property type="entry name" value="LRR_dom_sf"/>
</dbReference>
<dbReference type="PROSITE" id="PS51450">
    <property type="entry name" value="LRR"/>
    <property type="match status" value="2"/>
</dbReference>
<evidence type="ECO:0000256" key="3">
    <source>
        <dbReference type="SAM" id="MobiDB-lite"/>
    </source>
</evidence>
<organism evidence="4 5">
    <name type="scientific">Acrasis kona</name>
    <dbReference type="NCBI Taxonomy" id="1008807"/>
    <lineage>
        <taxon>Eukaryota</taxon>
        <taxon>Discoba</taxon>
        <taxon>Heterolobosea</taxon>
        <taxon>Tetramitia</taxon>
        <taxon>Eutetramitia</taxon>
        <taxon>Acrasidae</taxon>
        <taxon>Acrasis</taxon>
    </lineage>
</organism>
<feature type="region of interest" description="Disordered" evidence="3">
    <location>
        <begin position="227"/>
        <end position="255"/>
    </location>
</feature>
<sequence length="883" mass="98775">MSFLFKSKLSLYDVSQFAEKPGGEENEVSQMVKDIYINECSKINVQPHDMVTLKLKKGIQRSFRNESMQGSSIITKISNRGNGKERRVSFRKLGIADEQVQCICACLQHPNIPPQSQFNSIIFSKNKISDVGAKFISGLIQSCKSLSLVDLSNNNITSEGAVYIKLACIKRAVPLQVNLLGNQMNKEFAMTFIKSCLSIQMNCNNSPSSNNLTINQKNFDFLEHDETTTSSVISPTNMSSPTNTSPSPPHSRHFSISDAATQSTFEKQQITFTTTSAQADLKNTFGDDDNDFEVDFNKMSPEQPNTITQPTNRSPNKSPPIEKHDDDHCFDFNDDDRFGTALDFGKVDITKEKTQSAPIHNQDNDLNFDFEDVLNDSFRQQDVISDDDHAMDVTIVNGPPIYEHDFSEKCVGSTILQSLQNNDNLFQQITSLCLSHNQLSSIDYLPESVQYLDLSFNKIKILSGCFSFLKKLKFCNLRYNLIDDVYDSRLSECLELEQLDVSHNQLGDCFYISTCQSLKVLDLSFNNIKAKTSIRGLSLMIRLESLGIVGNPLTRRTSEHLRMFLLTLSPNLKYVDGKVLTKHNRNKGYVVAKAAMTPTKVEAITKHVNTPSSPPSSTVSSPRVQNKISSPRTPTYGRTSKALFVKSPEPPQSANNIPTPIKTKSSSPTKYTMSPGLIKLAYSKPNTPSPNIEPSKKVTKSTSIKALERLSIPKQVINNDHLVKPIKSTFTNKTATTNITNNIQEEKNDNATEESDTDTSISSVNLDTLVLPSMTAEEREKLNAKLDNIRSDFKATRAAYITLSGFKLDSINADEIIEFKHLIETCDLFVECEISNEFRDLLGPLLSNIDSLVVKTNKLKQKLKSMFKLFEDQCIQVLLKDDA</sequence>
<dbReference type="Gene3D" id="3.80.10.10">
    <property type="entry name" value="Ribonuclease Inhibitor"/>
    <property type="match status" value="3"/>
</dbReference>
<feature type="region of interest" description="Disordered" evidence="3">
    <location>
        <begin position="606"/>
        <end position="670"/>
    </location>
</feature>
<proteinExistence type="predicted"/>
<dbReference type="PANTHER" id="PTHR15454:SF56">
    <property type="entry name" value="PROTEIN PHOSPHATASE 1 REGULATORY SUBUNIT 7-RELATED"/>
    <property type="match status" value="1"/>
</dbReference>
<evidence type="ECO:0000313" key="5">
    <source>
        <dbReference type="Proteomes" id="UP001431209"/>
    </source>
</evidence>
<evidence type="ECO:0000313" key="4">
    <source>
        <dbReference type="EMBL" id="KAL0490029.1"/>
    </source>
</evidence>
<reference evidence="4 5" key="1">
    <citation type="submission" date="2024-03" db="EMBL/GenBank/DDBJ databases">
        <title>The Acrasis kona genome and developmental transcriptomes reveal deep origins of eukaryotic multicellular pathways.</title>
        <authorList>
            <person name="Sheikh S."/>
            <person name="Fu C.-J."/>
            <person name="Brown M.W."/>
            <person name="Baldauf S.L."/>
        </authorList>
    </citation>
    <scope>NUCLEOTIDE SEQUENCE [LARGE SCALE GENOMIC DNA]</scope>
    <source>
        <strain evidence="4 5">ATCC MYA-3509</strain>
    </source>
</reference>
<dbReference type="SUPFAM" id="SSF52075">
    <property type="entry name" value="Outer arm dynein light chain 1"/>
    <property type="match status" value="1"/>
</dbReference>
<feature type="compositionally biased region" description="Polar residues" evidence="3">
    <location>
        <begin position="623"/>
        <end position="638"/>
    </location>
</feature>
<dbReference type="Proteomes" id="UP001431209">
    <property type="component" value="Unassembled WGS sequence"/>
</dbReference>
<dbReference type="SMART" id="SM00365">
    <property type="entry name" value="LRR_SD22"/>
    <property type="match status" value="3"/>
</dbReference>
<dbReference type="AlphaFoldDB" id="A0AAW2ZKV1"/>
<evidence type="ECO:0000256" key="1">
    <source>
        <dbReference type="ARBA" id="ARBA00022614"/>
    </source>
</evidence>
<feature type="compositionally biased region" description="Polar residues" evidence="3">
    <location>
        <begin position="652"/>
        <end position="670"/>
    </location>
</feature>
<gene>
    <name evidence="4" type="ORF">AKO1_009378</name>
</gene>
<keyword evidence="2" id="KW-0677">Repeat</keyword>
<protein>
    <recommendedName>
        <fullName evidence="6">Leucine-rich repeat-containing protein</fullName>
    </recommendedName>
</protein>
<feature type="region of interest" description="Disordered" evidence="3">
    <location>
        <begin position="281"/>
        <end position="324"/>
    </location>
</feature>
<dbReference type="InterPro" id="IPR001611">
    <property type="entry name" value="Leu-rich_rpt"/>
</dbReference>
<evidence type="ECO:0000256" key="2">
    <source>
        <dbReference type="ARBA" id="ARBA00022737"/>
    </source>
</evidence>
<name>A0AAW2ZKV1_9EUKA</name>